<accession>A0A2W5FHK0</accession>
<evidence type="ECO:0000313" key="1">
    <source>
        <dbReference type="EMBL" id="PZP55401.1"/>
    </source>
</evidence>
<evidence type="ECO:0000313" key="2">
    <source>
        <dbReference type="Proteomes" id="UP000249739"/>
    </source>
</evidence>
<dbReference type="Gene3D" id="2.115.10.20">
    <property type="entry name" value="Glycosyl hydrolase domain, family 43"/>
    <property type="match status" value="1"/>
</dbReference>
<dbReference type="AlphaFoldDB" id="A0A2W5FHK0"/>
<name>A0A2W5FHK0_9BACT</name>
<dbReference type="InterPro" id="IPR023296">
    <property type="entry name" value="Glyco_hydro_beta-prop_sf"/>
</dbReference>
<organism evidence="1 2">
    <name type="scientific">Micavibrio aeruginosavorus</name>
    <dbReference type="NCBI Taxonomy" id="349221"/>
    <lineage>
        <taxon>Bacteria</taxon>
        <taxon>Pseudomonadati</taxon>
        <taxon>Bdellovibrionota</taxon>
        <taxon>Bdellovibrionia</taxon>
        <taxon>Bdellovibrionales</taxon>
        <taxon>Pseudobdellovibrionaceae</taxon>
        <taxon>Micavibrio</taxon>
    </lineage>
</organism>
<reference evidence="1 2" key="1">
    <citation type="submission" date="2017-08" db="EMBL/GenBank/DDBJ databases">
        <title>Infants hospitalized years apart are colonized by the same room-sourced microbial strains.</title>
        <authorList>
            <person name="Brooks B."/>
            <person name="Olm M.R."/>
            <person name="Firek B.A."/>
            <person name="Baker R."/>
            <person name="Thomas B.C."/>
            <person name="Morowitz M.J."/>
            <person name="Banfield J.F."/>
        </authorList>
    </citation>
    <scope>NUCLEOTIDE SEQUENCE [LARGE SCALE GENOMIC DNA]</scope>
    <source>
        <strain evidence="1">S2_006_000_R2_64</strain>
    </source>
</reference>
<comment type="caution">
    <text evidence="1">The sequence shown here is derived from an EMBL/GenBank/DDBJ whole genome shotgun (WGS) entry which is preliminary data.</text>
</comment>
<dbReference type="SUPFAM" id="SSF75005">
    <property type="entry name" value="Arabinanase/levansucrase/invertase"/>
    <property type="match status" value="1"/>
</dbReference>
<evidence type="ECO:0008006" key="3">
    <source>
        <dbReference type="Google" id="ProtNLM"/>
    </source>
</evidence>
<dbReference type="EMBL" id="QFOT01000071">
    <property type="protein sequence ID" value="PZP55401.1"/>
    <property type="molecule type" value="Genomic_DNA"/>
</dbReference>
<dbReference type="Proteomes" id="UP000249739">
    <property type="component" value="Unassembled WGS sequence"/>
</dbReference>
<protein>
    <recommendedName>
        <fullName evidence="3">Glycosylase</fullName>
    </recommendedName>
</protein>
<sequence length="151" mass="17312">MYGVRWVKENETSAPDRVYKLAHAISEDGINWNPAERDIVASILHENECQALPTVIKSGDIYHMYFCFRDVFGFRTDMSKSYRLGYAYSYDLLNWTRDDKRGAMDVSPEGWDSEMMCYPNIFEVNGKIYLLYNGNAFGKNGFGAAVLADDD</sequence>
<gene>
    <name evidence="1" type="ORF">DI586_06960</name>
</gene>
<proteinExistence type="predicted"/>